<evidence type="ECO:0000313" key="4">
    <source>
        <dbReference type="Proteomes" id="UP000489600"/>
    </source>
</evidence>
<dbReference type="Proteomes" id="UP000489600">
    <property type="component" value="Unassembled WGS sequence"/>
</dbReference>
<dbReference type="AlphaFoldDB" id="A0A565B0W1"/>
<keyword evidence="4" id="KW-1185">Reference proteome</keyword>
<comment type="caution">
    <text evidence="3">The sequence shown here is derived from an EMBL/GenBank/DDBJ whole genome shotgun (WGS) entry which is preliminary data.</text>
</comment>
<dbReference type="EMBL" id="CABITT030000002">
    <property type="protein sequence ID" value="VVA94405.1"/>
    <property type="molecule type" value="Genomic_DNA"/>
</dbReference>
<dbReference type="Pfam" id="PF14392">
    <property type="entry name" value="zf-CCHC_4"/>
    <property type="match status" value="1"/>
</dbReference>
<feature type="region of interest" description="Disordered" evidence="1">
    <location>
        <begin position="123"/>
        <end position="187"/>
    </location>
</feature>
<accession>A0A565B0W1</accession>
<protein>
    <recommendedName>
        <fullName evidence="2">Zinc knuckle CX2CX4HX4C domain-containing protein</fullName>
    </recommendedName>
</protein>
<sequence>MLERDLEFRNGEILTVHFKYEKLDCYYKRCYRLTHDKHSCPERPLARQSRGSRRYEGDRRRKDEQVGVAQGAARDRRHHHRQEEKEEIDGSLVLLAKQQVRRNLFGGAESLAVHDLREQSPFDAPAQTWARKTGLSGGEDKALGKRPRVDPTGDSPVDYPARRTDRTARRRNAAPPSEVLPTGKPEA</sequence>
<feature type="compositionally biased region" description="Basic and acidic residues" evidence="1">
    <location>
        <begin position="53"/>
        <end position="65"/>
    </location>
</feature>
<evidence type="ECO:0000256" key="1">
    <source>
        <dbReference type="SAM" id="MobiDB-lite"/>
    </source>
</evidence>
<proteinExistence type="predicted"/>
<name>A0A565B0W1_9BRAS</name>
<dbReference type="InterPro" id="IPR025836">
    <property type="entry name" value="Zn_knuckle_CX2CX4HX4C"/>
</dbReference>
<evidence type="ECO:0000313" key="3">
    <source>
        <dbReference type="EMBL" id="VVA94405.1"/>
    </source>
</evidence>
<feature type="compositionally biased region" description="Basic and acidic residues" evidence="1">
    <location>
        <begin position="138"/>
        <end position="151"/>
    </location>
</feature>
<organism evidence="3 4">
    <name type="scientific">Arabis nemorensis</name>
    <dbReference type="NCBI Taxonomy" id="586526"/>
    <lineage>
        <taxon>Eukaryota</taxon>
        <taxon>Viridiplantae</taxon>
        <taxon>Streptophyta</taxon>
        <taxon>Embryophyta</taxon>
        <taxon>Tracheophyta</taxon>
        <taxon>Spermatophyta</taxon>
        <taxon>Magnoliopsida</taxon>
        <taxon>eudicotyledons</taxon>
        <taxon>Gunneridae</taxon>
        <taxon>Pentapetalae</taxon>
        <taxon>rosids</taxon>
        <taxon>malvids</taxon>
        <taxon>Brassicales</taxon>
        <taxon>Brassicaceae</taxon>
        <taxon>Arabideae</taxon>
        <taxon>Arabis</taxon>
    </lineage>
</organism>
<feature type="region of interest" description="Disordered" evidence="1">
    <location>
        <begin position="41"/>
        <end position="91"/>
    </location>
</feature>
<evidence type="ECO:0000259" key="2">
    <source>
        <dbReference type="Pfam" id="PF14392"/>
    </source>
</evidence>
<gene>
    <name evidence="3" type="ORF">ANE_LOCUS4850</name>
</gene>
<feature type="domain" description="Zinc knuckle CX2CX4HX4C" evidence="2">
    <location>
        <begin position="4"/>
        <end position="41"/>
    </location>
</feature>
<reference evidence="3" key="1">
    <citation type="submission" date="2019-07" db="EMBL/GenBank/DDBJ databases">
        <authorList>
            <person name="Dittberner H."/>
        </authorList>
    </citation>
    <scope>NUCLEOTIDE SEQUENCE [LARGE SCALE GENOMIC DNA]</scope>
</reference>